<feature type="compositionally biased region" description="Basic and acidic residues" evidence="1">
    <location>
        <begin position="317"/>
        <end position="326"/>
    </location>
</feature>
<organism evidence="2 3">
    <name type="scientific">Ephemerocybe angulata</name>
    <dbReference type="NCBI Taxonomy" id="980116"/>
    <lineage>
        <taxon>Eukaryota</taxon>
        <taxon>Fungi</taxon>
        <taxon>Dikarya</taxon>
        <taxon>Basidiomycota</taxon>
        <taxon>Agaricomycotina</taxon>
        <taxon>Agaricomycetes</taxon>
        <taxon>Agaricomycetidae</taxon>
        <taxon>Agaricales</taxon>
        <taxon>Agaricineae</taxon>
        <taxon>Psathyrellaceae</taxon>
        <taxon>Ephemerocybe</taxon>
    </lineage>
</organism>
<accession>A0A8H6H7S0</accession>
<protein>
    <submittedName>
        <fullName evidence="2">Uncharacterized protein</fullName>
    </submittedName>
</protein>
<dbReference type="Proteomes" id="UP000521943">
    <property type="component" value="Unassembled WGS sequence"/>
</dbReference>
<evidence type="ECO:0000313" key="3">
    <source>
        <dbReference type="Proteomes" id="UP000521943"/>
    </source>
</evidence>
<dbReference type="EMBL" id="JACGCI010000209">
    <property type="protein sequence ID" value="KAF6741989.1"/>
    <property type="molecule type" value="Genomic_DNA"/>
</dbReference>
<evidence type="ECO:0000256" key="1">
    <source>
        <dbReference type="SAM" id="MobiDB-lite"/>
    </source>
</evidence>
<dbReference type="OrthoDB" id="3269456at2759"/>
<feature type="region of interest" description="Disordered" evidence="1">
    <location>
        <begin position="262"/>
        <end position="326"/>
    </location>
</feature>
<comment type="caution">
    <text evidence="2">The sequence shown here is derived from an EMBL/GenBank/DDBJ whole genome shotgun (WGS) entry which is preliminary data.</text>
</comment>
<sequence>MNYLYEVNDAKLWLESYTQQCLQDPMTSNNRYINLLDVNDCRVVEYSEPPCLRLTKEVEGEIEEVTVRVPGILCSKTLPPVLGLRSNKPEHVRYVRQFARCCGFGSHSFDEHAGIFKQVYAAFAAAPNLAELDDFDFGLYEGHQCVDLHARYLTERRYVPSQPHIPFTPDIDPNHALEIARDTKFIRVEENVVQYSKRVTQDDGSYHYEPLHPEEFKEGDVVEAVGSFVAFPTGTAGEYCMVFCLRGLTMLTNTFREKSRLARNTKIERTETREGRRKKRVKPPTTQALKRSFIQYGRRVEGGRRAESGTVGGDPTKAGDDSRMVV</sequence>
<dbReference type="AlphaFoldDB" id="A0A8H6H7S0"/>
<feature type="compositionally biased region" description="Basic and acidic residues" evidence="1">
    <location>
        <begin position="298"/>
        <end position="307"/>
    </location>
</feature>
<keyword evidence="3" id="KW-1185">Reference proteome</keyword>
<gene>
    <name evidence="2" type="ORF">DFP72DRAFT_1082847</name>
</gene>
<evidence type="ECO:0000313" key="2">
    <source>
        <dbReference type="EMBL" id="KAF6741989.1"/>
    </source>
</evidence>
<reference evidence="2 3" key="1">
    <citation type="submission" date="2020-07" db="EMBL/GenBank/DDBJ databases">
        <title>Comparative genomics of pyrophilous fungi reveals a link between fire events and developmental genes.</title>
        <authorList>
            <consortium name="DOE Joint Genome Institute"/>
            <person name="Steindorff A.S."/>
            <person name="Carver A."/>
            <person name="Calhoun S."/>
            <person name="Stillman K."/>
            <person name="Liu H."/>
            <person name="Lipzen A."/>
            <person name="Pangilinan J."/>
            <person name="Labutti K."/>
            <person name="Bruns T.D."/>
            <person name="Grigoriev I.V."/>
        </authorList>
    </citation>
    <scope>NUCLEOTIDE SEQUENCE [LARGE SCALE GENOMIC DNA]</scope>
    <source>
        <strain evidence="2 3">CBS 144469</strain>
    </source>
</reference>
<feature type="compositionally biased region" description="Basic and acidic residues" evidence="1">
    <location>
        <begin position="262"/>
        <end position="274"/>
    </location>
</feature>
<name>A0A8H6H7S0_9AGAR</name>
<proteinExistence type="predicted"/>